<proteinExistence type="predicted"/>
<dbReference type="Proteomes" id="UP001186944">
    <property type="component" value="Unassembled WGS sequence"/>
</dbReference>
<organism evidence="1 2">
    <name type="scientific">Pinctada imbricata</name>
    <name type="common">Atlantic pearl-oyster</name>
    <name type="synonym">Pinctada martensii</name>
    <dbReference type="NCBI Taxonomy" id="66713"/>
    <lineage>
        <taxon>Eukaryota</taxon>
        <taxon>Metazoa</taxon>
        <taxon>Spiralia</taxon>
        <taxon>Lophotrochozoa</taxon>
        <taxon>Mollusca</taxon>
        <taxon>Bivalvia</taxon>
        <taxon>Autobranchia</taxon>
        <taxon>Pteriomorphia</taxon>
        <taxon>Pterioida</taxon>
        <taxon>Pterioidea</taxon>
        <taxon>Pteriidae</taxon>
        <taxon>Pinctada</taxon>
    </lineage>
</organism>
<evidence type="ECO:0000313" key="1">
    <source>
        <dbReference type="EMBL" id="KAK3095902.1"/>
    </source>
</evidence>
<keyword evidence="2" id="KW-1185">Reference proteome</keyword>
<comment type="caution">
    <text evidence="1">The sequence shown here is derived from an EMBL/GenBank/DDBJ whole genome shotgun (WGS) entry which is preliminary data.</text>
</comment>
<reference evidence="1" key="1">
    <citation type="submission" date="2019-08" db="EMBL/GenBank/DDBJ databases">
        <title>The improved chromosome-level genome for the pearl oyster Pinctada fucata martensii using PacBio sequencing and Hi-C.</title>
        <authorList>
            <person name="Zheng Z."/>
        </authorList>
    </citation>
    <scope>NUCLEOTIDE SEQUENCE</scope>
    <source>
        <strain evidence="1">ZZ-2019</strain>
        <tissue evidence="1">Adductor muscle</tissue>
    </source>
</reference>
<evidence type="ECO:0000313" key="2">
    <source>
        <dbReference type="Proteomes" id="UP001186944"/>
    </source>
</evidence>
<dbReference type="AlphaFoldDB" id="A0AA88Y088"/>
<protein>
    <submittedName>
        <fullName evidence="1">Uncharacterized protein</fullName>
    </submittedName>
</protein>
<name>A0AA88Y088_PINIB</name>
<sequence length="49" mass="5001">MKKTGGGPALPPLTESENLLADAMDGRPLMHGIDGGIDTDGELSSSFIS</sequence>
<gene>
    <name evidence="1" type="ORF">FSP39_020604</name>
</gene>
<dbReference type="EMBL" id="VSWD01000008">
    <property type="protein sequence ID" value="KAK3095902.1"/>
    <property type="molecule type" value="Genomic_DNA"/>
</dbReference>
<accession>A0AA88Y088</accession>